<evidence type="ECO:0000259" key="1">
    <source>
        <dbReference type="PROSITE" id="PS51186"/>
    </source>
</evidence>
<dbReference type="PROSITE" id="PS51186">
    <property type="entry name" value="GNAT"/>
    <property type="match status" value="1"/>
</dbReference>
<proteinExistence type="predicted"/>
<keyword evidence="3" id="KW-1185">Reference proteome</keyword>
<organism evidence="2 3">
    <name type="scientific">Clostridium porci</name>
    <dbReference type="NCBI Taxonomy" id="2605778"/>
    <lineage>
        <taxon>Bacteria</taxon>
        <taxon>Bacillati</taxon>
        <taxon>Bacillota</taxon>
        <taxon>Clostridia</taxon>
        <taxon>Eubacteriales</taxon>
        <taxon>Clostridiaceae</taxon>
        <taxon>Clostridium</taxon>
    </lineage>
</organism>
<evidence type="ECO:0000313" key="2">
    <source>
        <dbReference type="EMBL" id="MSS36485.1"/>
    </source>
</evidence>
<gene>
    <name evidence="2" type="ORF">FYJ39_07860</name>
</gene>
<name>A0A7X2NKR3_9CLOT</name>
<dbReference type="SUPFAM" id="SSF55729">
    <property type="entry name" value="Acyl-CoA N-acyltransferases (Nat)"/>
    <property type="match status" value="1"/>
</dbReference>
<feature type="domain" description="N-acetyltransferase" evidence="1">
    <location>
        <begin position="122"/>
        <end position="278"/>
    </location>
</feature>
<comment type="caution">
    <text evidence="2">The sequence shown here is derived from an EMBL/GenBank/DDBJ whole genome shotgun (WGS) entry which is preliminary data.</text>
</comment>
<dbReference type="CDD" id="cd04301">
    <property type="entry name" value="NAT_SF"/>
    <property type="match status" value="1"/>
</dbReference>
<keyword evidence="2" id="KW-0808">Transferase</keyword>
<dbReference type="GO" id="GO:0016747">
    <property type="term" value="F:acyltransferase activity, transferring groups other than amino-acyl groups"/>
    <property type="evidence" value="ECO:0007669"/>
    <property type="project" value="InterPro"/>
</dbReference>
<accession>A0A7X2NKR3</accession>
<dbReference type="AlphaFoldDB" id="A0A7X2NKR3"/>
<dbReference type="Gene3D" id="3.40.630.30">
    <property type="match status" value="1"/>
</dbReference>
<reference evidence="2 3" key="1">
    <citation type="submission" date="2019-08" db="EMBL/GenBank/DDBJ databases">
        <title>In-depth cultivation of the pig gut microbiome towards novel bacterial diversity and tailored functional studies.</title>
        <authorList>
            <person name="Wylensek D."/>
            <person name="Hitch T.C.A."/>
            <person name="Clavel T."/>
        </authorList>
    </citation>
    <scope>NUCLEOTIDE SEQUENCE [LARGE SCALE GENOMIC DNA]</scope>
    <source>
        <strain evidence="2 3">WCA-389-WT-23D1</strain>
    </source>
</reference>
<dbReference type="RefSeq" id="WP_154471928.1">
    <property type="nucleotide sequence ID" value="NZ_VUMD01000006.1"/>
</dbReference>
<dbReference type="InterPro" id="IPR016181">
    <property type="entry name" value="Acyl_CoA_acyltransferase"/>
</dbReference>
<evidence type="ECO:0000313" key="3">
    <source>
        <dbReference type="Proteomes" id="UP000429958"/>
    </source>
</evidence>
<dbReference type="Pfam" id="PF13508">
    <property type="entry name" value="Acetyltransf_7"/>
    <property type="match status" value="1"/>
</dbReference>
<protein>
    <submittedName>
        <fullName evidence="2">GNAT family N-acetyltransferase</fullName>
    </submittedName>
</protein>
<sequence>MEKVERVIFVPDMRYFVGADKRLRSELTKDMDAYRLEDEDFVERHPTYLYDCGDRMEADGKPGHVYAFRVPGATRGGIYTDEYGHITDITFDEKTCFECIPCYNRQVEAVREKYLGAKVEIPTVRVLLGTDMEQVTAMDEESTFCVADMMDPDVINPNEASYAYGVFLGEHLIGYCTIGGADDCPDMIEKHEHWSGKSLLLGDVFIQDDYQGQGLGTMLVSIARTLEDPQEELPIFLTLLFDEIGKFYQKLGWQWCDETKEYCMVYLPPHYKKIIPDDKRLSLRRPLFSLKLILSRTCA</sequence>
<dbReference type="EMBL" id="VUMD01000006">
    <property type="protein sequence ID" value="MSS36485.1"/>
    <property type="molecule type" value="Genomic_DNA"/>
</dbReference>
<dbReference type="Proteomes" id="UP000429958">
    <property type="component" value="Unassembled WGS sequence"/>
</dbReference>
<dbReference type="InterPro" id="IPR000182">
    <property type="entry name" value="GNAT_dom"/>
</dbReference>